<dbReference type="PATRIC" id="fig|200450.3.peg.1774"/>
<keyword evidence="1" id="KW-0732">Signal</keyword>
<dbReference type="RefSeq" id="WP_049709802.1">
    <property type="nucleotide sequence ID" value="NZ_CP011507.1"/>
</dbReference>
<evidence type="ECO:0000313" key="3">
    <source>
        <dbReference type="Proteomes" id="UP000036608"/>
    </source>
</evidence>
<organism evidence="2 3">
    <name type="scientific">Pseudomonas trivialis</name>
    <dbReference type="NCBI Taxonomy" id="200450"/>
    <lineage>
        <taxon>Bacteria</taxon>
        <taxon>Pseudomonadati</taxon>
        <taxon>Pseudomonadota</taxon>
        <taxon>Gammaproteobacteria</taxon>
        <taxon>Pseudomonadales</taxon>
        <taxon>Pseudomonadaceae</taxon>
        <taxon>Pseudomonas</taxon>
    </lineage>
</organism>
<feature type="signal peptide" evidence="1">
    <location>
        <begin position="1"/>
        <end position="24"/>
    </location>
</feature>
<name>A0A0H5A989_9PSED</name>
<reference evidence="3" key="2">
    <citation type="submission" date="2015-05" db="EMBL/GenBank/DDBJ databases">
        <authorList>
            <person name="Swarnkar M.K."/>
            <person name="Vyas P."/>
            <person name="Rahi P."/>
            <person name="Thakur R."/>
            <person name="Thakur N."/>
            <person name="Singh A.K."/>
            <person name="Gulati A."/>
        </authorList>
    </citation>
    <scope>NUCLEOTIDE SEQUENCE [LARGE SCALE GENOMIC DNA]</scope>
    <source>
        <strain evidence="3">745</strain>
    </source>
</reference>
<sequence>MATVQLLRALFTGALTVASFSAQALVQDISAAFRPDPSNPMINEFVNVTPASGVCAWHIPTICKALGIFSIRTDYLRAVSNGPIRADHTDPRQGAMWKLPSEWRDVQVTHQETGDTDTVQFRMAGIGHRWDLQPRSWVWDRPFGTDNWRDYWRHAPLPCNSTGYAATALNWALFFWIVPENAGICNRVPTTEITSMAYSLTEYAYAIRTPNPLKMNAGQYTGTISYSVGPGGDLDFGDIMMPNDNVLTFNFILDVDHQLKVEVPPGGNRIQLEPQGGWQAWLQNGRKPSRLFRDQTVNLWASSHFKMTLECPEPVGNTCSVRNEAGHQVPLDIAVSLPPGLTDAAGRPVNRLPLLLDGSGSELFQPSMYVDRKPSTLHFEVKADAVAQMLEQPGSTYSGSATVVWDSEI</sequence>
<evidence type="ECO:0000313" key="2">
    <source>
        <dbReference type="EMBL" id="AKS06150.1"/>
    </source>
</evidence>
<proteinExistence type="predicted"/>
<gene>
    <name evidence="2" type="ORF">AA957_08540</name>
</gene>
<evidence type="ECO:0000256" key="1">
    <source>
        <dbReference type="SAM" id="SignalP"/>
    </source>
</evidence>
<dbReference type="KEGG" id="ptv:AA957_08540"/>
<accession>A0A0H5A989</accession>
<protein>
    <submittedName>
        <fullName evidence="2">Uncharacterized protein</fullName>
    </submittedName>
</protein>
<dbReference type="Proteomes" id="UP000036608">
    <property type="component" value="Chromosome"/>
</dbReference>
<reference evidence="2 3" key="1">
    <citation type="journal article" date="2015" name="Genome Announc.">
        <title>Complete Genome Sequence of the Rhizobacterium Pseudomonas trivialis Strain IHBB745 with Multiple Plant Growth-Promoting Activities and Tolerance to Desiccation and Alkalinity.</title>
        <authorList>
            <person name="Gulati A."/>
            <person name="Swarnkar M.K."/>
            <person name="Vyas P."/>
            <person name="Rahi P."/>
            <person name="Thakur R."/>
            <person name="Thakur N."/>
            <person name="Singh A.K."/>
        </authorList>
    </citation>
    <scope>NUCLEOTIDE SEQUENCE [LARGE SCALE GENOMIC DNA]</scope>
    <source>
        <strain evidence="3">745</strain>
    </source>
</reference>
<dbReference type="EMBL" id="CP011507">
    <property type="protein sequence ID" value="AKS06150.1"/>
    <property type="molecule type" value="Genomic_DNA"/>
</dbReference>
<dbReference type="AlphaFoldDB" id="A0A0H5A989"/>
<feature type="chain" id="PRO_5005215130" evidence="1">
    <location>
        <begin position="25"/>
        <end position="409"/>
    </location>
</feature>